<dbReference type="Proteomes" id="UP000306888">
    <property type="component" value="Unassembled WGS sequence"/>
</dbReference>
<reference evidence="1 2" key="1">
    <citation type="submission" date="2019-04" db="EMBL/GenBank/DDBJ databases">
        <title>Microbes associate with the intestines of laboratory mice.</title>
        <authorList>
            <person name="Navarre W."/>
            <person name="Wong E."/>
            <person name="Huang K."/>
            <person name="Tropini C."/>
            <person name="Ng K."/>
            <person name="Yu B."/>
        </authorList>
    </citation>
    <scope>NUCLEOTIDE SEQUENCE [LARGE SCALE GENOMIC DNA]</scope>
    <source>
        <strain evidence="1 2">NM50_B9-20</strain>
    </source>
</reference>
<dbReference type="Gene3D" id="3.90.226.10">
    <property type="entry name" value="2-enoyl-CoA Hydratase, Chain A, domain 1"/>
    <property type="match status" value="1"/>
</dbReference>
<dbReference type="AlphaFoldDB" id="A0A4V3RLL4"/>
<sequence length="371" mass="43553">MKSIWNKKWVDDIDYLKEELIKNHVNLFAYIEEDEFNKKIEELKKIIDKLDYEEMKVEISRITASIRDAHTSLIFPARKFIPLKFYNFNDGVYIINSTKDYENLLFKKVIAIEDTKIEDILEELSNIISYENQYFFKAQSMKYLQIVEVLYGLLIVDNMNKIKITLEDGEHEIIPVSIDNMTYTNDKLPLYAKKSSENLWFKYLDKEELYIKYNSCRESESESIKDKIEKIILFIEKNNIKKVTVDLRNNLGGDSTLFEPFIEYIKENKEINNKENLKVIIGRETFSSALLNAYNFKNNTNAKIVGEPSGGKPNCYGEILKITLPNSKLVVTYSTKFYKLIEDDSIDSLYPDEIALETIEDYKLTKNIVFC</sequence>
<evidence type="ECO:0000313" key="1">
    <source>
        <dbReference type="EMBL" id="TGY44110.1"/>
    </source>
</evidence>
<protein>
    <submittedName>
        <fullName evidence="1">Peptidase S41</fullName>
    </submittedName>
</protein>
<gene>
    <name evidence="1" type="ORF">E5347_04655</name>
</gene>
<dbReference type="InterPro" id="IPR029045">
    <property type="entry name" value="ClpP/crotonase-like_dom_sf"/>
</dbReference>
<accession>A0A4V3RLL4</accession>
<name>A0A4V3RLL4_9CLOT</name>
<keyword evidence="2" id="KW-1185">Reference proteome</keyword>
<organism evidence="1 2">
    <name type="scientific">Clostridium sartagoforme</name>
    <dbReference type="NCBI Taxonomy" id="84031"/>
    <lineage>
        <taxon>Bacteria</taxon>
        <taxon>Bacillati</taxon>
        <taxon>Bacillota</taxon>
        <taxon>Clostridia</taxon>
        <taxon>Eubacteriales</taxon>
        <taxon>Clostridiaceae</taxon>
        <taxon>Clostridium</taxon>
    </lineage>
</organism>
<dbReference type="SUPFAM" id="SSF52096">
    <property type="entry name" value="ClpP/crotonase"/>
    <property type="match status" value="1"/>
</dbReference>
<evidence type="ECO:0000313" key="2">
    <source>
        <dbReference type="Proteomes" id="UP000306888"/>
    </source>
</evidence>
<dbReference type="OrthoDB" id="5480566at2"/>
<proteinExistence type="predicted"/>
<comment type="caution">
    <text evidence="1">The sequence shown here is derived from an EMBL/GenBank/DDBJ whole genome shotgun (WGS) entry which is preliminary data.</text>
</comment>
<dbReference type="RefSeq" id="WP_136005090.1">
    <property type="nucleotide sequence ID" value="NZ_SRYR01000001.1"/>
</dbReference>
<dbReference type="EMBL" id="SRYR01000001">
    <property type="protein sequence ID" value="TGY44110.1"/>
    <property type="molecule type" value="Genomic_DNA"/>
</dbReference>